<dbReference type="PANTHER" id="PTHR24148:SF64">
    <property type="entry name" value="HETEROKARYON INCOMPATIBILITY DOMAIN-CONTAINING PROTEIN"/>
    <property type="match status" value="1"/>
</dbReference>
<accession>A0A6A6CPZ2</accession>
<keyword evidence="3" id="KW-1185">Reference proteome</keyword>
<reference evidence="2" key="1">
    <citation type="journal article" date="2020" name="Stud. Mycol.">
        <title>101 Dothideomycetes genomes: a test case for predicting lifestyles and emergence of pathogens.</title>
        <authorList>
            <person name="Haridas S."/>
            <person name="Albert R."/>
            <person name="Binder M."/>
            <person name="Bloem J."/>
            <person name="Labutti K."/>
            <person name="Salamov A."/>
            <person name="Andreopoulos B."/>
            <person name="Baker S."/>
            <person name="Barry K."/>
            <person name="Bills G."/>
            <person name="Bluhm B."/>
            <person name="Cannon C."/>
            <person name="Castanera R."/>
            <person name="Culley D."/>
            <person name="Daum C."/>
            <person name="Ezra D."/>
            <person name="Gonzalez J."/>
            <person name="Henrissat B."/>
            <person name="Kuo A."/>
            <person name="Liang C."/>
            <person name="Lipzen A."/>
            <person name="Lutzoni F."/>
            <person name="Magnuson J."/>
            <person name="Mondo S."/>
            <person name="Nolan M."/>
            <person name="Ohm R."/>
            <person name="Pangilinan J."/>
            <person name="Park H.-J."/>
            <person name="Ramirez L."/>
            <person name="Alfaro M."/>
            <person name="Sun H."/>
            <person name="Tritt A."/>
            <person name="Yoshinaga Y."/>
            <person name="Zwiers L.-H."/>
            <person name="Turgeon B."/>
            <person name="Goodwin S."/>
            <person name="Spatafora J."/>
            <person name="Crous P."/>
            <person name="Grigoriev I."/>
        </authorList>
    </citation>
    <scope>NUCLEOTIDE SEQUENCE</scope>
    <source>
        <strain evidence="2">ATCC 36951</strain>
    </source>
</reference>
<gene>
    <name evidence="2" type="ORF">M409DRAFT_54133</name>
</gene>
<feature type="domain" description="Heterokaryon incompatibility" evidence="1">
    <location>
        <begin position="45"/>
        <end position="191"/>
    </location>
</feature>
<name>A0A6A6CPZ2_ZASCE</name>
<evidence type="ECO:0000313" key="3">
    <source>
        <dbReference type="Proteomes" id="UP000799537"/>
    </source>
</evidence>
<dbReference type="Proteomes" id="UP000799537">
    <property type="component" value="Unassembled WGS sequence"/>
</dbReference>
<proteinExistence type="predicted"/>
<dbReference type="Pfam" id="PF26639">
    <property type="entry name" value="Het-6_barrel"/>
    <property type="match status" value="1"/>
</dbReference>
<protein>
    <recommendedName>
        <fullName evidence="1">Heterokaryon incompatibility domain-containing protein</fullName>
    </recommendedName>
</protein>
<organism evidence="2 3">
    <name type="scientific">Zasmidium cellare ATCC 36951</name>
    <dbReference type="NCBI Taxonomy" id="1080233"/>
    <lineage>
        <taxon>Eukaryota</taxon>
        <taxon>Fungi</taxon>
        <taxon>Dikarya</taxon>
        <taxon>Ascomycota</taxon>
        <taxon>Pezizomycotina</taxon>
        <taxon>Dothideomycetes</taxon>
        <taxon>Dothideomycetidae</taxon>
        <taxon>Mycosphaerellales</taxon>
        <taxon>Mycosphaerellaceae</taxon>
        <taxon>Zasmidium</taxon>
    </lineage>
</organism>
<dbReference type="PANTHER" id="PTHR24148">
    <property type="entry name" value="ANKYRIN REPEAT DOMAIN-CONTAINING PROTEIN 39 HOMOLOG-RELATED"/>
    <property type="match status" value="1"/>
</dbReference>
<sequence>MSTEFSYTPISEPSNIRLIYLEPGHKQAQLRTQLVEVSLDSVPQYVALSYVWGTQAAQKHILIGETVFHVRPNLYNALKRLRAKGVSIVWADAICINQQDRDERSAQVGLMTRIYRSADKVMFYLGVWRAYESQGLERILMAVLRQPFACGTDFYTAIQETHPLNYNDHAWNYLLKMLRHPWFNRVWTIQESVIARRGRFICGDMQIDQQAFFVAIAYLSKAPDFLSMIGGITGSTKVRHAVQHCTALASCQTVTTGVTGLGSITDVLLRPLPIFDLMVMFNTAAARDSRDYLFALVGISQEANEKSLEPNYRRSISAVSIDLARYEVREGRGTSLLYTASFPSDGSDLPSWVPRLGHRLRHRLAYNKEKGFCFSNIFSASGRSRSTPSLEGDDLDLLVVDGDTFDSIESLGKVRGQPVRLPTNGGLMYGAWVEYMAEILEILETCKKTISGESEVTTSLRVAVCDGWQQNEKADPKKLLHGLRYLVADMLECILSPVGQVEMASQCIIDEELFKVVEQSLKSLHLVAGKLHRNGTPPAKVRSYGQHATDLANMLVPQQQVSGRLSRTTKGRICYVPEDSGVGDRLAILEGCEVPMVLRRSGQHYCIVGPCYVHGVMYGEIWQGASKLEKIYLA</sequence>
<evidence type="ECO:0000259" key="1">
    <source>
        <dbReference type="Pfam" id="PF06985"/>
    </source>
</evidence>
<evidence type="ECO:0000313" key="2">
    <source>
        <dbReference type="EMBL" id="KAF2167536.1"/>
    </source>
</evidence>
<dbReference type="Pfam" id="PF06985">
    <property type="entry name" value="HET"/>
    <property type="match status" value="1"/>
</dbReference>
<dbReference type="InterPro" id="IPR052895">
    <property type="entry name" value="HetReg/Transcr_Mod"/>
</dbReference>
<dbReference type="AlphaFoldDB" id="A0A6A6CPZ2"/>
<dbReference type="EMBL" id="ML993593">
    <property type="protein sequence ID" value="KAF2167536.1"/>
    <property type="molecule type" value="Genomic_DNA"/>
</dbReference>
<dbReference type="RefSeq" id="XP_033668425.1">
    <property type="nucleotide sequence ID" value="XM_033812607.1"/>
</dbReference>
<dbReference type="GeneID" id="54565879"/>
<dbReference type="OrthoDB" id="3624969at2759"/>
<dbReference type="InterPro" id="IPR010730">
    <property type="entry name" value="HET"/>
</dbReference>